<name>A0A5M3MPA2_CONPW</name>
<evidence type="ECO:0000313" key="2">
    <source>
        <dbReference type="Proteomes" id="UP000053558"/>
    </source>
</evidence>
<sequence length="174" mass="18259">MDTELDAPATPVGPFGGILNLRLTIPARCSVHFVLLSRVPKVPARPAHALEGTSHLRAHGPARSHSDADGLSGGLHLQVPDLLQWSDELPAHLRQQLAMRLSAPSLMGLAASTSAALQCSTYAVRPSQRLGVTPVPPALQPITPPLPVHPMAFCGDGVLLPQIFQAGDSAHSHA</sequence>
<dbReference type="RefSeq" id="XP_007769690.1">
    <property type="nucleotide sequence ID" value="XM_007771500.1"/>
</dbReference>
<proteinExistence type="predicted"/>
<accession>A0A5M3MPA2</accession>
<gene>
    <name evidence="1" type="ORF">CONPUDRAFT_154850</name>
</gene>
<dbReference type="EMBL" id="JH711579">
    <property type="protein sequence ID" value="EIW80866.1"/>
    <property type="molecule type" value="Genomic_DNA"/>
</dbReference>
<protein>
    <submittedName>
        <fullName evidence="1">Uncharacterized protein</fullName>
    </submittedName>
</protein>
<organism evidence="1 2">
    <name type="scientific">Coniophora puteana (strain RWD-64-598)</name>
    <name type="common">Brown rot fungus</name>
    <dbReference type="NCBI Taxonomy" id="741705"/>
    <lineage>
        <taxon>Eukaryota</taxon>
        <taxon>Fungi</taxon>
        <taxon>Dikarya</taxon>
        <taxon>Basidiomycota</taxon>
        <taxon>Agaricomycotina</taxon>
        <taxon>Agaricomycetes</taxon>
        <taxon>Agaricomycetidae</taxon>
        <taxon>Boletales</taxon>
        <taxon>Coniophorineae</taxon>
        <taxon>Coniophoraceae</taxon>
        <taxon>Coniophora</taxon>
    </lineage>
</organism>
<dbReference type="GeneID" id="19203337"/>
<dbReference type="KEGG" id="cput:CONPUDRAFT_154850"/>
<comment type="caution">
    <text evidence="1">The sequence shown here is derived from an EMBL/GenBank/DDBJ whole genome shotgun (WGS) entry which is preliminary data.</text>
</comment>
<evidence type="ECO:0000313" key="1">
    <source>
        <dbReference type="EMBL" id="EIW80866.1"/>
    </source>
</evidence>
<reference evidence="2" key="1">
    <citation type="journal article" date="2012" name="Science">
        <title>The Paleozoic origin of enzymatic lignin decomposition reconstructed from 31 fungal genomes.</title>
        <authorList>
            <person name="Floudas D."/>
            <person name="Binder M."/>
            <person name="Riley R."/>
            <person name="Barry K."/>
            <person name="Blanchette R.A."/>
            <person name="Henrissat B."/>
            <person name="Martinez A.T."/>
            <person name="Otillar R."/>
            <person name="Spatafora J.W."/>
            <person name="Yadav J.S."/>
            <person name="Aerts A."/>
            <person name="Benoit I."/>
            <person name="Boyd A."/>
            <person name="Carlson A."/>
            <person name="Copeland A."/>
            <person name="Coutinho P.M."/>
            <person name="de Vries R.P."/>
            <person name="Ferreira P."/>
            <person name="Findley K."/>
            <person name="Foster B."/>
            <person name="Gaskell J."/>
            <person name="Glotzer D."/>
            <person name="Gorecki P."/>
            <person name="Heitman J."/>
            <person name="Hesse C."/>
            <person name="Hori C."/>
            <person name="Igarashi K."/>
            <person name="Jurgens J.A."/>
            <person name="Kallen N."/>
            <person name="Kersten P."/>
            <person name="Kohler A."/>
            <person name="Kuees U."/>
            <person name="Kumar T.K.A."/>
            <person name="Kuo A."/>
            <person name="LaButti K."/>
            <person name="Larrondo L.F."/>
            <person name="Lindquist E."/>
            <person name="Ling A."/>
            <person name="Lombard V."/>
            <person name="Lucas S."/>
            <person name="Lundell T."/>
            <person name="Martin R."/>
            <person name="McLaughlin D.J."/>
            <person name="Morgenstern I."/>
            <person name="Morin E."/>
            <person name="Murat C."/>
            <person name="Nagy L.G."/>
            <person name="Nolan M."/>
            <person name="Ohm R.A."/>
            <person name="Patyshakuliyeva A."/>
            <person name="Rokas A."/>
            <person name="Ruiz-Duenas F.J."/>
            <person name="Sabat G."/>
            <person name="Salamov A."/>
            <person name="Samejima M."/>
            <person name="Schmutz J."/>
            <person name="Slot J.C."/>
            <person name="St John F."/>
            <person name="Stenlid J."/>
            <person name="Sun H."/>
            <person name="Sun S."/>
            <person name="Syed K."/>
            <person name="Tsang A."/>
            <person name="Wiebenga A."/>
            <person name="Young D."/>
            <person name="Pisabarro A."/>
            <person name="Eastwood D.C."/>
            <person name="Martin F."/>
            <person name="Cullen D."/>
            <person name="Grigoriev I.V."/>
            <person name="Hibbett D.S."/>
        </authorList>
    </citation>
    <scope>NUCLEOTIDE SEQUENCE [LARGE SCALE GENOMIC DNA]</scope>
    <source>
        <strain evidence="2">RWD-64-598 SS2</strain>
    </source>
</reference>
<keyword evidence="2" id="KW-1185">Reference proteome</keyword>
<dbReference type="Proteomes" id="UP000053558">
    <property type="component" value="Unassembled WGS sequence"/>
</dbReference>
<dbReference type="AlphaFoldDB" id="A0A5M3MPA2"/>